<organism evidence="1 2">
    <name type="scientific">Candida theae</name>
    <dbReference type="NCBI Taxonomy" id="1198502"/>
    <lineage>
        <taxon>Eukaryota</taxon>
        <taxon>Fungi</taxon>
        <taxon>Dikarya</taxon>
        <taxon>Ascomycota</taxon>
        <taxon>Saccharomycotina</taxon>
        <taxon>Pichiomycetes</taxon>
        <taxon>Debaryomycetaceae</taxon>
        <taxon>Candida/Lodderomyces clade</taxon>
        <taxon>Candida</taxon>
    </lineage>
</organism>
<reference evidence="1 2" key="1">
    <citation type="journal article" date="2022" name="DNA Res.">
        <title>Genome analysis of five recently described species of the CUG-Ser clade uncovers Candida theae as a new hybrid lineage with pathogenic potential in the Candida parapsilosis species complex.</title>
        <authorList>
            <person name="Mixao V."/>
            <person name="Del Olmo V."/>
            <person name="Hegedusova E."/>
            <person name="Saus E."/>
            <person name="Pryszcz L."/>
            <person name="Cillingova A."/>
            <person name="Nosek J."/>
            <person name="Gabaldon T."/>
        </authorList>
    </citation>
    <scope>NUCLEOTIDE SEQUENCE [LARGE SCALE GENOMIC DNA]</scope>
    <source>
        <strain evidence="1 2">CBS 12239</strain>
    </source>
</reference>
<accession>A0AAD5G0I4</accession>
<protein>
    <submittedName>
        <fullName evidence="1">Uncharacterized protein</fullName>
    </submittedName>
</protein>
<dbReference type="Proteomes" id="UP001204833">
    <property type="component" value="Unassembled WGS sequence"/>
</dbReference>
<feature type="non-terminal residue" evidence="1">
    <location>
        <position position="73"/>
    </location>
</feature>
<dbReference type="GeneID" id="76148981"/>
<dbReference type="AlphaFoldDB" id="A0AAD5G0I4"/>
<proteinExistence type="predicted"/>
<evidence type="ECO:0000313" key="2">
    <source>
        <dbReference type="Proteomes" id="UP001204833"/>
    </source>
</evidence>
<sequence length="73" mass="8339">MTRRTSIDSASSLGDNRADFKGEKDVITVIESDSSIESDALERNPFLDPKVEEYYRDLYTSSRYESYSAFDPT</sequence>
<dbReference type="EMBL" id="JAIHNG010000046">
    <property type="protein sequence ID" value="KAI5965129.1"/>
    <property type="molecule type" value="Genomic_DNA"/>
</dbReference>
<keyword evidence="2" id="KW-1185">Reference proteome</keyword>
<gene>
    <name evidence="1" type="ORF">KGF57_000922</name>
</gene>
<comment type="caution">
    <text evidence="1">The sequence shown here is derived from an EMBL/GenBank/DDBJ whole genome shotgun (WGS) entry which is preliminary data.</text>
</comment>
<name>A0AAD5G0I4_9ASCO</name>
<evidence type="ECO:0000313" key="1">
    <source>
        <dbReference type="EMBL" id="KAI5965129.1"/>
    </source>
</evidence>
<dbReference type="RefSeq" id="XP_051610696.1">
    <property type="nucleotide sequence ID" value="XM_051755442.1"/>
</dbReference>